<dbReference type="EMBL" id="AFNW01000064">
    <property type="protein sequence ID" value="EKJ76995.1"/>
    <property type="molecule type" value="Genomic_DNA"/>
</dbReference>
<dbReference type="Gene3D" id="3.40.50.720">
    <property type="entry name" value="NAD(P)-binding Rossmann-like Domain"/>
    <property type="match status" value="1"/>
</dbReference>
<protein>
    <recommendedName>
        <fullName evidence="3">Enoyl reductase (ER) domain-containing protein</fullName>
    </recommendedName>
</protein>
<dbReference type="InterPro" id="IPR047122">
    <property type="entry name" value="Trans-enoyl_RdTase-like"/>
</dbReference>
<dbReference type="Proteomes" id="UP000007978">
    <property type="component" value="Chromosome 3"/>
</dbReference>
<dbReference type="CDD" id="cd08249">
    <property type="entry name" value="enoyl_reductase_like"/>
    <property type="match status" value="1"/>
</dbReference>
<evidence type="ECO:0000256" key="1">
    <source>
        <dbReference type="ARBA" id="ARBA00008072"/>
    </source>
</evidence>
<keyword evidence="5" id="KW-1185">Reference proteome</keyword>
<comment type="caution">
    <text evidence="4">The sequence shown here is derived from an EMBL/GenBank/DDBJ whole genome shotgun (WGS) entry which is preliminary data.</text>
</comment>
<dbReference type="SUPFAM" id="SSF51735">
    <property type="entry name" value="NAD(P)-binding Rossmann-fold domains"/>
    <property type="match status" value="1"/>
</dbReference>
<evidence type="ECO:0000313" key="4">
    <source>
        <dbReference type="EMBL" id="EKJ76995.1"/>
    </source>
</evidence>
<dbReference type="OrthoDB" id="10257049at2759"/>
<dbReference type="Pfam" id="PF08240">
    <property type="entry name" value="ADH_N"/>
    <property type="match status" value="1"/>
</dbReference>
<reference evidence="4 5" key="1">
    <citation type="journal article" date="2012" name="PLoS Pathog.">
        <title>Comparative pathogenomics reveals horizontally acquired novel virulence genes in fungi infecting cereal hosts.</title>
        <authorList>
            <person name="Gardiner D.M."/>
            <person name="McDonald M.C."/>
            <person name="Covarelli L."/>
            <person name="Solomon P.S."/>
            <person name="Rusu A.G."/>
            <person name="Marshall M."/>
            <person name="Kazan K."/>
            <person name="Chakraborty S."/>
            <person name="McDonald B.A."/>
            <person name="Manners J.M."/>
        </authorList>
    </citation>
    <scope>NUCLEOTIDE SEQUENCE [LARGE SCALE GENOMIC DNA]</scope>
    <source>
        <strain evidence="4 5">CS3096</strain>
    </source>
</reference>
<dbReference type="AlphaFoldDB" id="K3W242"/>
<organism evidence="4 5">
    <name type="scientific">Fusarium pseudograminearum (strain CS3096)</name>
    <name type="common">Wheat and barley crown-rot fungus</name>
    <dbReference type="NCBI Taxonomy" id="1028729"/>
    <lineage>
        <taxon>Eukaryota</taxon>
        <taxon>Fungi</taxon>
        <taxon>Dikarya</taxon>
        <taxon>Ascomycota</taxon>
        <taxon>Pezizomycotina</taxon>
        <taxon>Sordariomycetes</taxon>
        <taxon>Hypocreomycetidae</taxon>
        <taxon>Hypocreales</taxon>
        <taxon>Nectriaceae</taxon>
        <taxon>Fusarium</taxon>
    </lineage>
</organism>
<dbReference type="GO" id="GO:0016651">
    <property type="term" value="F:oxidoreductase activity, acting on NAD(P)H"/>
    <property type="evidence" value="ECO:0007669"/>
    <property type="project" value="InterPro"/>
</dbReference>
<evidence type="ECO:0000259" key="3">
    <source>
        <dbReference type="SMART" id="SM00829"/>
    </source>
</evidence>
<dbReference type="KEGG" id="fpu:FPSE_02870"/>
<sequence>MSTHLAAVLKGKGQPFEIQSRPTPKPGPNELLVAVKSVAFNPADTFMRSQGFFITEYPTVTGFDMAGVVLEAGENVPTGDDKTSICFQPGTRIVAYSASAWRSCVPDYGAFQEKCLVPWQHAVPLPDENMSWNHAATLPVSVQVPLSAWDQMSIPRTEEKTTNSSKPVEKNQVLLIWGASSSVGTMGVQSARLMCQDPDSPFAAVYATAGSDNLEYIRSLGADHVFDYKGPNVVDAMVSKAQDSGLVIRHCFLAVGNLSLCQDVLKAFAKPGEKKAKVVSAPPLPEDVKDVEGVQVTFVMPSLVEEERLEQFRYWMGTWLGKKLAEGSIRPSPEPSVVGKGLEFVNEAVDRMAQGSDNEEGRVGFEVKPIGRSAAPHNFHCSLWTSFGFSSSRGNGQCASGKKEKIRG</sequence>
<gene>
    <name evidence="4" type="ORF">FPSE_02870</name>
</gene>
<evidence type="ECO:0000313" key="5">
    <source>
        <dbReference type="Proteomes" id="UP000007978"/>
    </source>
</evidence>
<dbReference type="GeneID" id="20361489"/>
<comment type="similarity">
    <text evidence="1">Belongs to the zinc-containing alcohol dehydrogenase family.</text>
</comment>
<accession>K3W242</accession>
<keyword evidence="2" id="KW-0560">Oxidoreductase</keyword>
<dbReference type="InterPro" id="IPR036291">
    <property type="entry name" value="NAD(P)-bd_dom_sf"/>
</dbReference>
<dbReference type="InterPro" id="IPR020843">
    <property type="entry name" value="ER"/>
</dbReference>
<dbReference type="SUPFAM" id="SSF50129">
    <property type="entry name" value="GroES-like"/>
    <property type="match status" value="1"/>
</dbReference>
<feature type="domain" description="Enoyl reductase (ER)" evidence="3">
    <location>
        <begin position="13"/>
        <end position="349"/>
    </location>
</feature>
<dbReference type="PANTHER" id="PTHR45348">
    <property type="entry name" value="HYPOTHETICAL OXIDOREDUCTASE (EUROFUNG)"/>
    <property type="match status" value="1"/>
</dbReference>
<evidence type="ECO:0000256" key="2">
    <source>
        <dbReference type="ARBA" id="ARBA00023002"/>
    </source>
</evidence>
<dbReference type="InterPro" id="IPR011032">
    <property type="entry name" value="GroES-like_sf"/>
</dbReference>
<dbReference type="PANTHER" id="PTHR45348:SF2">
    <property type="entry name" value="ZINC-TYPE ALCOHOL DEHYDROGENASE-LIKE PROTEIN C2E1P3.01"/>
    <property type="match status" value="1"/>
</dbReference>
<dbReference type="RefSeq" id="XP_009254264.1">
    <property type="nucleotide sequence ID" value="XM_009255989.1"/>
</dbReference>
<dbReference type="InterPro" id="IPR013154">
    <property type="entry name" value="ADH-like_N"/>
</dbReference>
<dbReference type="HOGENOM" id="CLU_026673_16_5_1"/>
<proteinExistence type="inferred from homology"/>
<name>K3W242_FUSPC</name>
<dbReference type="SMART" id="SM00829">
    <property type="entry name" value="PKS_ER"/>
    <property type="match status" value="1"/>
</dbReference>
<dbReference type="Gene3D" id="3.90.180.10">
    <property type="entry name" value="Medium-chain alcohol dehydrogenases, catalytic domain"/>
    <property type="match status" value="1"/>
</dbReference>
<dbReference type="eggNOG" id="KOG1198">
    <property type="taxonomic scope" value="Eukaryota"/>
</dbReference>